<sequence>MSVDERWGSRGVMRSHPFELKFEWEFRTALLAFAIYKVLELAAIELKLTIPPNINIIVNYGYSSVSSPTRIRHGPVSTLMGVLT</sequence>
<keyword evidence="2" id="KW-1185">Reference proteome</keyword>
<accession>W9R1B3</accession>
<reference evidence="2" key="1">
    <citation type="submission" date="2013-01" db="EMBL/GenBank/DDBJ databases">
        <title>Draft Genome Sequence of a Mulberry Tree, Morus notabilis C.K. Schneid.</title>
        <authorList>
            <person name="He N."/>
            <person name="Zhao S."/>
        </authorList>
    </citation>
    <scope>NUCLEOTIDE SEQUENCE</scope>
</reference>
<protein>
    <submittedName>
        <fullName evidence="1">Uncharacterized protein</fullName>
    </submittedName>
</protein>
<organism evidence="1 2">
    <name type="scientific">Morus notabilis</name>
    <dbReference type="NCBI Taxonomy" id="981085"/>
    <lineage>
        <taxon>Eukaryota</taxon>
        <taxon>Viridiplantae</taxon>
        <taxon>Streptophyta</taxon>
        <taxon>Embryophyta</taxon>
        <taxon>Tracheophyta</taxon>
        <taxon>Spermatophyta</taxon>
        <taxon>Magnoliopsida</taxon>
        <taxon>eudicotyledons</taxon>
        <taxon>Gunneridae</taxon>
        <taxon>Pentapetalae</taxon>
        <taxon>rosids</taxon>
        <taxon>fabids</taxon>
        <taxon>Rosales</taxon>
        <taxon>Moraceae</taxon>
        <taxon>Moreae</taxon>
        <taxon>Morus</taxon>
    </lineage>
</organism>
<dbReference type="AlphaFoldDB" id="W9R1B3"/>
<dbReference type="EMBL" id="KE344035">
    <property type="protein sequence ID" value="EXB51206.1"/>
    <property type="molecule type" value="Genomic_DNA"/>
</dbReference>
<evidence type="ECO:0000313" key="2">
    <source>
        <dbReference type="Proteomes" id="UP000030645"/>
    </source>
</evidence>
<proteinExistence type="predicted"/>
<name>W9R1B3_9ROSA</name>
<gene>
    <name evidence="1" type="ORF">L484_019197</name>
</gene>
<dbReference type="Proteomes" id="UP000030645">
    <property type="component" value="Unassembled WGS sequence"/>
</dbReference>
<evidence type="ECO:0000313" key="1">
    <source>
        <dbReference type="EMBL" id="EXB51206.1"/>
    </source>
</evidence>